<dbReference type="InterPro" id="IPR013602">
    <property type="entry name" value="Dynein_heavy_linker"/>
</dbReference>
<dbReference type="GO" id="GO:0045505">
    <property type="term" value="F:dynein intermediate chain binding"/>
    <property type="evidence" value="ECO:0007669"/>
    <property type="project" value="InterPro"/>
</dbReference>
<dbReference type="Gene3D" id="1.20.58.1120">
    <property type="match status" value="1"/>
</dbReference>
<protein>
    <recommendedName>
        <fullName evidence="5">Dynein heavy chain hydrolytic ATP-binding dynein motor region domain-containing protein</fullName>
    </recommendedName>
</protein>
<dbReference type="AlphaFoldDB" id="A0A3B4BLL0"/>
<dbReference type="PANTHER" id="PTHR22878">
    <property type="entry name" value="DYNEIN HEAVY CHAIN 6, AXONEMAL-LIKE-RELATED"/>
    <property type="match status" value="1"/>
</dbReference>
<dbReference type="GO" id="GO:0005524">
    <property type="term" value="F:ATP binding"/>
    <property type="evidence" value="ECO:0007669"/>
    <property type="project" value="InterPro"/>
</dbReference>
<feature type="domain" description="Dynein heavy chain linker" evidence="1">
    <location>
        <begin position="1"/>
        <end position="36"/>
    </location>
</feature>
<dbReference type="Pfam" id="PF08393">
    <property type="entry name" value="DHC_N2"/>
    <property type="match status" value="1"/>
</dbReference>
<dbReference type="PANTHER" id="PTHR22878:SF63">
    <property type="entry name" value="DYNEIN AXONEMAL HEAVY CHAIN 10"/>
    <property type="match status" value="1"/>
</dbReference>
<dbReference type="FunFam" id="1.20.58.1120:FF:000008">
    <property type="entry name" value="Dynein heavy chain 10, axonemal"/>
    <property type="match status" value="1"/>
</dbReference>
<dbReference type="GO" id="GO:0030286">
    <property type="term" value="C:dynein complex"/>
    <property type="evidence" value="ECO:0007669"/>
    <property type="project" value="InterPro"/>
</dbReference>
<sequence>MYLESIFIGGDIRTQLPEEAKKFDNIDKKFKAVAANQVWWTWEVEDVLRQVKAGEKHALKNYAKKLHAQIDELVTRITQPMKKNDRRKLNTVLIIDVHARDIVDNFVFNRSHNFEWESQLRFYWQRENDDLFVHQCSASFSYGYEYMGLNGRLVITPLTDRIYLTLTQVSPSLRLSPLSPSPPKTWPKLWVFSVWSPIVEKAWTTW</sequence>
<dbReference type="InterPro" id="IPR035699">
    <property type="entry name" value="AAA_6"/>
</dbReference>
<evidence type="ECO:0000313" key="3">
    <source>
        <dbReference type="Ensembl" id="ENSPMGP00000029345.1"/>
    </source>
</evidence>
<evidence type="ECO:0008006" key="5">
    <source>
        <dbReference type="Google" id="ProtNLM"/>
    </source>
</evidence>
<dbReference type="Ensembl" id="ENSPMGT00000031231.1">
    <property type="protein sequence ID" value="ENSPMGP00000029345.1"/>
    <property type="gene ID" value="ENSPMGG00000023608.1"/>
</dbReference>
<dbReference type="GO" id="GO:0007018">
    <property type="term" value="P:microtubule-based movement"/>
    <property type="evidence" value="ECO:0007669"/>
    <property type="project" value="InterPro"/>
</dbReference>
<feature type="domain" description="Dynein heavy chain hydrolytic ATP-binding dynein motor region" evidence="2">
    <location>
        <begin position="142"/>
        <end position="169"/>
    </location>
</feature>
<dbReference type="InterPro" id="IPR026983">
    <property type="entry name" value="DHC"/>
</dbReference>
<dbReference type="Proteomes" id="UP000261520">
    <property type="component" value="Unplaced"/>
</dbReference>
<accession>A0A3B4BLL0</accession>
<dbReference type="STRING" id="409849.ENSPMGP00000029345"/>
<dbReference type="GO" id="GO:0051959">
    <property type="term" value="F:dynein light intermediate chain binding"/>
    <property type="evidence" value="ECO:0007669"/>
    <property type="project" value="InterPro"/>
</dbReference>
<evidence type="ECO:0000259" key="2">
    <source>
        <dbReference type="Pfam" id="PF12774"/>
    </source>
</evidence>
<dbReference type="Pfam" id="PF12774">
    <property type="entry name" value="AAA_6"/>
    <property type="match status" value="1"/>
</dbReference>
<evidence type="ECO:0000313" key="4">
    <source>
        <dbReference type="Proteomes" id="UP000261520"/>
    </source>
</evidence>
<proteinExistence type="predicted"/>
<name>A0A3B4BLL0_9GOBI</name>
<keyword evidence="4" id="KW-1185">Reference proteome</keyword>
<evidence type="ECO:0000259" key="1">
    <source>
        <dbReference type="Pfam" id="PF08393"/>
    </source>
</evidence>
<reference evidence="3" key="1">
    <citation type="submission" date="2025-08" db="UniProtKB">
        <authorList>
            <consortium name="Ensembl"/>
        </authorList>
    </citation>
    <scope>IDENTIFICATION</scope>
</reference>
<reference evidence="3" key="2">
    <citation type="submission" date="2025-09" db="UniProtKB">
        <authorList>
            <consortium name="Ensembl"/>
        </authorList>
    </citation>
    <scope>IDENTIFICATION</scope>
</reference>
<organism evidence="3 4">
    <name type="scientific">Periophthalmus magnuspinnatus</name>
    <dbReference type="NCBI Taxonomy" id="409849"/>
    <lineage>
        <taxon>Eukaryota</taxon>
        <taxon>Metazoa</taxon>
        <taxon>Chordata</taxon>
        <taxon>Craniata</taxon>
        <taxon>Vertebrata</taxon>
        <taxon>Euteleostomi</taxon>
        <taxon>Actinopterygii</taxon>
        <taxon>Neopterygii</taxon>
        <taxon>Teleostei</taxon>
        <taxon>Neoteleostei</taxon>
        <taxon>Acanthomorphata</taxon>
        <taxon>Gobiaria</taxon>
        <taxon>Gobiiformes</taxon>
        <taxon>Gobioidei</taxon>
        <taxon>Gobiidae</taxon>
        <taxon>Oxudercinae</taxon>
        <taxon>Periophthalmus</taxon>
    </lineage>
</organism>